<evidence type="ECO:0000256" key="1">
    <source>
        <dbReference type="PROSITE-ProRule" id="PRU00047"/>
    </source>
</evidence>
<evidence type="ECO:0000256" key="2">
    <source>
        <dbReference type="SAM" id="Coils"/>
    </source>
</evidence>
<keyword evidence="2" id="KW-0175">Coiled coil</keyword>
<organism evidence="5 6">
    <name type="scientific">Chara braunii</name>
    <name type="common">Braun's stonewort</name>
    <dbReference type="NCBI Taxonomy" id="69332"/>
    <lineage>
        <taxon>Eukaryota</taxon>
        <taxon>Viridiplantae</taxon>
        <taxon>Streptophyta</taxon>
        <taxon>Charophyceae</taxon>
        <taxon>Charales</taxon>
        <taxon>Characeae</taxon>
        <taxon>Chara</taxon>
    </lineage>
</organism>
<gene>
    <name evidence="5" type="ORF">CBR_g55825</name>
</gene>
<protein>
    <recommendedName>
        <fullName evidence="4">CCHC-type domain-containing protein</fullName>
    </recommendedName>
</protein>
<evidence type="ECO:0000313" key="5">
    <source>
        <dbReference type="EMBL" id="GBG92526.1"/>
    </source>
</evidence>
<dbReference type="GO" id="GO:0003676">
    <property type="term" value="F:nucleic acid binding"/>
    <property type="evidence" value="ECO:0007669"/>
    <property type="project" value="InterPro"/>
</dbReference>
<keyword evidence="6" id="KW-1185">Reference proteome</keyword>
<dbReference type="InterPro" id="IPR001878">
    <property type="entry name" value="Znf_CCHC"/>
</dbReference>
<reference evidence="5 6" key="1">
    <citation type="journal article" date="2018" name="Cell">
        <title>The Chara Genome: Secondary Complexity and Implications for Plant Terrestrialization.</title>
        <authorList>
            <person name="Nishiyama T."/>
            <person name="Sakayama H."/>
            <person name="Vries J.D."/>
            <person name="Buschmann H."/>
            <person name="Saint-Marcoux D."/>
            <person name="Ullrich K.K."/>
            <person name="Haas F.B."/>
            <person name="Vanderstraeten L."/>
            <person name="Becker D."/>
            <person name="Lang D."/>
            <person name="Vosolsobe S."/>
            <person name="Rombauts S."/>
            <person name="Wilhelmsson P.K.I."/>
            <person name="Janitza P."/>
            <person name="Kern R."/>
            <person name="Heyl A."/>
            <person name="Rumpler F."/>
            <person name="Villalobos L.I.A.C."/>
            <person name="Clay J.M."/>
            <person name="Skokan R."/>
            <person name="Toyoda A."/>
            <person name="Suzuki Y."/>
            <person name="Kagoshima H."/>
            <person name="Schijlen E."/>
            <person name="Tajeshwar N."/>
            <person name="Catarino B."/>
            <person name="Hetherington A.J."/>
            <person name="Saltykova A."/>
            <person name="Bonnot C."/>
            <person name="Breuninger H."/>
            <person name="Symeonidi A."/>
            <person name="Radhakrishnan G.V."/>
            <person name="Van Nieuwerburgh F."/>
            <person name="Deforce D."/>
            <person name="Chang C."/>
            <person name="Karol K.G."/>
            <person name="Hedrich R."/>
            <person name="Ulvskov P."/>
            <person name="Glockner G."/>
            <person name="Delwiche C.F."/>
            <person name="Petrasek J."/>
            <person name="Van de Peer Y."/>
            <person name="Friml J."/>
            <person name="Beilby M."/>
            <person name="Dolan L."/>
            <person name="Kohara Y."/>
            <person name="Sugano S."/>
            <person name="Fujiyama A."/>
            <person name="Delaux P.-M."/>
            <person name="Quint M."/>
            <person name="TheiBen G."/>
            <person name="Hagemann M."/>
            <person name="Harholt J."/>
            <person name="Dunand C."/>
            <person name="Zachgo S."/>
            <person name="Langdale J."/>
            <person name="Maumus F."/>
            <person name="Straeten D.V.D."/>
            <person name="Gould S.B."/>
            <person name="Rensing S.A."/>
        </authorList>
    </citation>
    <scope>NUCLEOTIDE SEQUENCE [LARGE SCALE GENOMIC DNA]</scope>
    <source>
        <strain evidence="5 6">S276</strain>
    </source>
</reference>
<evidence type="ECO:0000259" key="4">
    <source>
        <dbReference type="PROSITE" id="PS50158"/>
    </source>
</evidence>
<dbReference type="Proteomes" id="UP000265515">
    <property type="component" value="Unassembled WGS sequence"/>
</dbReference>
<evidence type="ECO:0000313" key="6">
    <source>
        <dbReference type="Proteomes" id="UP000265515"/>
    </source>
</evidence>
<dbReference type="GO" id="GO:0008270">
    <property type="term" value="F:zinc ion binding"/>
    <property type="evidence" value="ECO:0007669"/>
    <property type="project" value="UniProtKB-KW"/>
</dbReference>
<keyword evidence="1" id="KW-0862">Zinc</keyword>
<keyword evidence="1" id="KW-0479">Metal-binding</keyword>
<dbReference type="InterPro" id="IPR036875">
    <property type="entry name" value="Znf_CCHC_sf"/>
</dbReference>
<dbReference type="OrthoDB" id="6361509at2759"/>
<comment type="caution">
    <text evidence="5">The sequence shown here is derived from an EMBL/GenBank/DDBJ whole genome shotgun (WGS) entry which is preliminary data.</text>
</comment>
<dbReference type="SMART" id="SM00343">
    <property type="entry name" value="ZnF_C2HC"/>
    <property type="match status" value="1"/>
</dbReference>
<feature type="compositionally biased region" description="Basic and acidic residues" evidence="3">
    <location>
        <begin position="84"/>
        <end position="114"/>
    </location>
</feature>
<dbReference type="PROSITE" id="PS50158">
    <property type="entry name" value="ZF_CCHC"/>
    <property type="match status" value="1"/>
</dbReference>
<dbReference type="Gramene" id="GBG92526">
    <property type="protein sequence ID" value="GBG92526"/>
    <property type="gene ID" value="CBR_g55825"/>
</dbReference>
<evidence type="ECO:0000256" key="3">
    <source>
        <dbReference type="SAM" id="MobiDB-lite"/>
    </source>
</evidence>
<dbReference type="AlphaFoldDB" id="A0A388MD84"/>
<dbReference type="Pfam" id="PF00098">
    <property type="entry name" value="zf-CCHC"/>
    <property type="match status" value="1"/>
</dbReference>
<feature type="region of interest" description="Disordered" evidence="3">
    <location>
        <begin position="132"/>
        <end position="154"/>
    </location>
</feature>
<sequence length="303" mass="34877">MTNIYLGAPPVAGYGAPSPTFQSTNQAGEVSCYLCGKTGHYARNCWAAGQGRPAQQYLPPPVTTAVDDETNEMKAYFRKKMQRQKAEEEKKVREEEGRRRREEEERREADRLREAEAREAKLEAKLLRLMSQHSRQTGNNPPPLGKKKSPTTKARMLREIRSYLDESDDESEEVKEEAERLIDAIERRKGKRRMNGEKRVPNLRVKTNRASPILIDDRPEDDVHTPPVRRGREDRGALNGEVLNFALEMHQKLSAKKVPELRKICNEEGIEWTKKDLAVNELVRCRTRLTYGESSDNVHIDER</sequence>
<feature type="coiled-coil region" evidence="2">
    <location>
        <begin position="157"/>
        <end position="188"/>
    </location>
</feature>
<feature type="domain" description="CCHC-type" evidence="4">
    <location>
        <begin position="32"/>
        <end position="45"/>
    </location>
</feature>
<proteinExistence type="predicted"/>
<dbReference type="SUPFAM" id="SSF57756">
    <property type="entry name" value="Retrovirus zinc finger-like domains"/>
    <property type="match status" value="1"/>
</dbReference>
<keyword evidence="1" id="KW-0863">Zinc-finger</keyword>
<accession>A0A388MD84</accession>
<name>A0A388MD84_CHABU</name>
<dbReference type="Gene3D" id="4.10.60.10">
    <property type="entry name" value="Zinc finger, CCHC-type"/>
    <property type="match status" value="1"/>
</dbReference>
<feature type="region of interest" description="Disordered" evidence="3">
    <location>
        <begin position="80"/>
        <end position="114"/>
    </location>
</feature>
<dbReference type="EMBL" id="BFEA01001075">
    <property type="protein sequence ID" value="GBG92526.1"/>
    <property type="molecule type" value="Genomic_DNA"/>
</dbReference>